<sequence length="161" mass="18111">MASSSLVASIIRVAPLATSSAALMCSATQHITMISIINPRIPPTTRHSLWYPFFISYKRVVFLSAPCHLSTILFSLLNLGYSSTSSFTWLAAIFFVFAHAYPLRVGLEHFNLTAEDWQRKSPEEGYRFLKGFVDVNGWRLILIDLPGWICVFAAVAVHLRF</sequence>
<keyword evidence="2" id="KW-0732">Signal</keyword>
<keyword evidence="1" id="KW-0472">Membrane</keyword>
<evidence type="ECO:0000313" key="3">
    <source>
        <dbReference type="EMBL" id="OKL60772.1"/>
    </source>
</evidence>
<keyword evidence="4" id="KW-1185">Reference proteome</keyword>
<comment type="caution">
    <text evidence="3">The sequence shown here is derived from an EMBL/GenBank/DDBJ whole genome shotgun (WGS) entry which is preliminary data.</text>
</comment>
<evidence type="ECO:0000313" key="4">
    <source>
        <dbReference type="Proteomes" id="UP000214365"/>
    </source>
</evidence>
<dbReference type="RefSeq" id="XP_020120893.1">
    <property type="nucleotide sequence ID" value="XM_020266770.1"/>
</dbReference>
<proteinExistence type="predicted"/>
<feature type="transmembrane region" description="Helical" evidence="1">
    <location>
        <begin position="86"/>
        <end position="103"/>
    </location>
</feature>
<protein>
    <submittedName>
        <fullName evidence="3">Uncharacterized protein</fullName>
    </submittedName>
</protein>
<keyword evidence="1" id="KW-0812">Transmembrane</keyword>
<dbReference type="EMBL" id="LFMY01000005">
    <property type="protein sequence ID" value="OKL60772.1"/>
    <property type="molecule type" value="Genomic_DNA"/>
</dbReference>
<gene>
    <name evidence="3" type="ORF">UA08_04446</name>
</gene>
<evidence type="ECO:0000256" key="2">
    <source>
        <dbReference type="SAM" id="SignalP"/>
    </source>
</evidence>
<name>A0A1Q5Q9M7_TALAT</name>
<dbReference type="GeneID" id="31004201"/>
<keyword evidence="1" id="KW-1133">Transmembrane helix</keyword>
<evidence type="ECO:0000256" key="1">
    <source>
        <dbReference type="SAM" id="Phobius"/>
    </source>
</evidence>
<dbReference type="AlphaFoldDB" id="A0A1Q5Q9M7"/>
<dbReference type="OrthoDB" id="1523883at2759"/>
<feature type="chain" id="PRO_5013384482" evidence="2">
    <location>
        <begin position="22"/>
        <end position="161"/>
    </location>
</feature>
<organism evidence="3 4">
    <name type="scientific">Talaromyces atroroseus</name>
    <dbReference type="NCBI Taxonomy" id="1441469"/>
    <lineage>
        <taxon>Eukaryota</taxon>
        <taxon>Fungi</taxon>
        <taxon>Dikarya</taxon>
        <taxon>Ascomycota</taxon>
        <taxon>Pezizomycotina</taxon>
        <taxon>Eurotiomycetes</taxon>
        <taxon>Eurotiomycetidae</taxon>
        <taxon>Eurotiales</taxon>
        <taxon>Trichocomaceae</taxon>
        <taxon>Talaromyces</taxon>
        <taxon>Talaromyces sect. Trachyspermi</taxon>
    </lineage>
</organism>
<feature type="signal peptide" evidence="2">
    <location>
        <begin position="1"/>
        <end position="21"/>
    </location>
</feature>
<feature type="transmembrane region" description="Helical" evidence="1">
    <location>
        <begin position="138"/>
        <end position="159"/>
    </location>
</feature>
<feature type="transmembrane region" description="Helical" evidence="1">
    <location>
        <begin position="60"/>
        <end position="79"/>
    </location>
</feature>
<accession>A0A1Q5Q9M7</accession>
<dbReference type="Proteomes" id="UP000214365">
    <property type="component" value="Unassembled WGS sequence"/>
</dbReference>
<reference evidence="3 4" key="1">
    <citation type="submission" date="2015-06" db="EMBL/GenBank/DDBJ databases">
        <title>Talaromyces atroroseus IBT 11181 draft genome.</title>
        <authorList>
            <person name="Rasmussen K.B."/>
            <person name="Rasmussen S."/>
            <person name="Petersen B."/>
            <person name="Sicheritz-Ponten T."/>
            <person name="Mortensen U.H."/>
            <person name="Thrane U."/>
        </authorList>
    </citation>
    <scope>NUCLEOTIDE SEQUENCE [LARGE SCALE GENOMIC DNA]</scope>
    <source>
        <strain evidence="3 4">IBT 11181</strain>
    </source>
</reference>